<dbReference type="Pfam" id="PF03134">
    <property type="entry name" value="TB2_DP1_HVA22"/>
    <property type="match status" value="1"/>
</dbReference>
<evidence type="ECO:0000313" key="8">
    <source>
        <dbReference type="Proteomes" id="UP000051574"/>
    </source>
</evidence>
<name>A0A0T6AZM5_9SCAR</name>
<dbReference type="InterPro" id="IPR004345">
    <property type="entry name" value="TB2_DP1_HVA22"/>
</dbReference>
<keyword evidence="5 6" id="KW-0472">Membrane</keyword>
<dbReference type="PANTHER" id="PTHR12300">
    <property type="entry name" value="HVA22-LIKE PROTEINS"/>
    <property type="match status" value="1"/>
</dbReference>
<gene>
    <name evidence="7" type="ORF">AMK59_6638</name>
</gene>
<evidence type="ECO:0000256" key="4">
    <source>
        <dbReference type="ARBA" id="ARBA00022989"/>
    </source>
</evidence>
<evidence type="ECO:0000256" key="5">
    <source>
        <dbReference type="ARBA" id="ARBA00023136"/>
    </source>
</evidence>
<feature type="transmembrane region" description="Helical" evidence="6">
    <location>
        <begin position="39"/>
        <end position="70"/>
    </location>
</feature>
<comment type="caution">
    <text evidence="7">The sequence shown here is derived from an EMBL/GenBank/DDBJ whole genome shotgun (WGS) entry which is preliminary data.</text>
</comment>
<reference evidence="7 8" key="1">
    <citation type="submission" date="2015-09" db="EMBL/GenBank/DDBJ databases">
        <title>Draft genome of the scarab beetle Oryctes borbonicus.</title>
        <authorList>
            <person name="Meyer J.M."/>
            <person name="Markov G.V."/>
            <person name="Baskaran P."/>
            <person name="Herrmann M."/>
            <person name="Sommer R.J."/>
            <person name="Roedelsperger C."/>
        </authorList>
    </citation>
    <scope>NUCLEOTIDE SEQUENCE [LARGE SCALE GENOMIC DNA]</scope>
    <source>
        <strain evidence="7">OB123</strain>
        <tissue evidence="7">Whole animal</tissue>
    </source>
</reference>
<dbReference type="AlphaFoldDB" id="A0A0T6AZM5"/>
<sequence length="171" mass="19861">MAARITEIKDNLSKSLRDKTKPWTFVLDILETRTGVDRLYLFIAGIGLVTLWLVFGFAAQLVCNAIGFLYPAYVSIHAIESHNKDDDTKWLTYWVIFAMFSIIEFFADVIVGWFPLYWLAKCVCMVWLMIPTELNGSLMIYKKFVRPQFLKHHNVIDEAMDKASKLINKKE</sequence>
<comment type="similarity">
    <text evidence="2 6">Belongs to the DP1 family.</text>
</comment>
<organism evidence="7 8">
    <name type="scientific">Oryctes borbonicus</name>
    <dbReference type="NCBI Taxonomy" id="1629725"/>
    <lineage>
        <taxon>Eukaryota</taxon>
        <taxon>Metazoa</taxon>
        <taxon>Ecdysozoa</taxon>
        <taxon>Arthropoda</taxon>
        <taxon>Hexapoda</taxon>
        <taxon>Insecta</taxon>
        <taxon>Pterygota</taxon>
        <taxon>Neoptera</taxon>
        <taxon>Endopterygota</taxon>
        <taxon>Coleoptera</taxon>
        <taxon>Polyphaga</taxon>
        <taxon>Scarabaeiformia</taxon>
        <taxon>Scarabaeidae</taxon>
        <taxon>Dynastinae</taxon>
        <taxon>Oryctes</taxon>
    </lineage>
</organism>
<feature type="transmembrane region" description="Helical" evidence="6">
    <location>
        <begin position="91"/>
        <end position="111"/>
    </location>
</feature>
<protein>
    <recommendedName>
        <fullName evidence="6">Receptor expression-enhancing protein</fullName>
    </recommendedName>
</protein>
<comment type="subcellular location">
    <subcellularLocation>
        <location evidence="1 6">Membrane</location>
        <topology evidence="1 6">Multi-pass membrane protein</topology>
    </subcellularLocation>
</comment>
<accession>A0A0T6AZM5</accession>
<evidence type="ECO:0000256" key="6">
    <source>
        <dbReference type="RuleBase" id="RU362006"/>
    </source>
</evidence>
<dbReference type="PANTHER" id="PTHR12300:SF161">
    <property type="entry name" value="RECEPTOR EXPRESSION-ENHANCING PROTEIN"/>
    <property type="match status" value="1"/>
</dbReference>
<dbReference type="EMBL" id="LJIG01022471">
    <property type="protein sequence ID" value="KRT80404.1"/>
    <property type="molecule type" value="Genomic_DNA"/>
</dbReference>
<keyword evidence="8" id="KW-1185">Reference proteome</keyword>
<keyword evidence="3 6" id="KW-0812">Transmembrane</keyword>
<proteinExistence type="inferred from homology"/>
<dbReference type="GO" id="GO:0016020">
    <property type="term" value="C:membrane"/>
    <property type="evidence" value="ECO:0007669"/>
    <property type="project" value="UniProtKB-SubCell"/>
</dbReference>
<evidence type="ECO:0000313" key="7">
    <source>
        <dbReference type="EMBL" id="KRT80404.1"/>
    </source>
</evidence>
<evidence type="ECO:0000256" key="1">
    <source>
        <dbReference type="ARBA" id="ARBA00004141"/>
    </source>
</evidence>
<evidence type="ECO:0000256" key="3">
    <source>
        <dbReference type="ARBA" id="ARBA00022692"/>
    </source>
</evidence>
<dbReference type="Proteomes" id="UP000051574">
    <property type="component" value="Unassembled WGS sequence"/>
</dbReference>
<keyword evidence="4 6" id="KW-1133">Transmembrane helix</keyword>
<dbReference type="OrthoDB" id="10009287at2759"/>
<evidence type="ECO:0000256" key="2">
    <source>
        <dbReference type="ARBA" id="ARBA00008573"/>
    </source>
</evidence>